<accession>A0A8X6MCJ9</accession>
<protein>
    <recommendedName>
        <fullName evidence="3">Endonuclease/exonuclease/phosphatase domain-containing protein</fullName>
    </recommendedName>
</protein>
<name>A0A8X6MCJ9_NEPPI</name>
<dbReference type="EMBL" id="BMAW01044825">
    <property type="protein sequence ID" value="GFS46532.1"/>
    <property type="molecule type" value="Genomic_DNA"/>
</dbReference>
<evidence type="ECO:0000313" key="1">
    <source>
        <dbReference type="EMBL" id="GFS46532.1"/>
    </source>
</evidence>
<evidence type="ECO:0008006" key="3">
    <source>
        <dbReference type="Google" id="ProtNLM"/>
    </source>
</evidence>
<comment type="caution">
    <text evidence="1">The sequence shown here is derived from an EMBL/GenBank/DDBJ whole genome shotgun (WGS) entry which is preliminary data.</text>
</comment>
<dbReference type="OrthoDB" id="6433392at2759"/>
<dbReference type="SUPFAM" id="SSF56219">
    <property type="entry name" value="DNase I-like"/>
    <property type="match status" value="1"/>
</dbReference>
<sequence length="94" mass="10837">MSLPPRVDSFRVLQWNAGRLSQSTELLMNLHEKEIDVCSIMEANLTSENLKYYSFKGYSFYELPKFRQVVSGILIGVKKELTADLRMIKAMTTD</sequence>
<dbReference type="InterPro" id="IPR036691">
    <property type="entry name" value="Endo/exonu/phosph_ase_sf"/>
</dbReference>
<proteinExistence type="predicted"/>
<dbReference type="AlphaFoldDB" id="A0A8X6MCJ9"/>
<keyword evidence="2" id="KW-1185">Reference proteome</keyword>
<dbReference type="Proteomes" id="UP000887013">
    <property type="component" value="Unassembled WGS sequence"/>
</dbReference>
<reference evidence="1" key="1">
    <citation type="submission" date="2020-08" db="EMBL/GenBank/DDBJ databases">
        <title>Multicomponent nature underlies the extraordinary mechanical properties of spider dragline silk.</title>
        <authorList>
            <person name="Kono N."/>
            <person name="Nakamura H."/>
            <person name="Mori M."/>
            <person name="Yoshida Y."/>
            <person name="Ohtoshi R."/>
            <person name="Malay A.D."/>
            <person name="Moran D.A.P."/>
            <person name="Tomita M."/>
            <person name="Numata K."/>
            <person name="Arakawa K."/>
        </authorList>
    </citation>
    <scope>NUCLEOTIDE SEQUENCE</scope>
</reference>
<evidence type="ECO:0000313" key="2">
    <source>
        <dbReference type="Proteomes" id="UP000887013"/>
    </source>
</evidence>
<organism evidence="1 2">
    <name type="scientific">Nephila pilipes</name>
    <name type="common">Giant wood spider</name>
    <name type="synonym">Nephila maculata</name>
    <dbReference type="NCBI Taxonomy" id="299642"/>
    <lineage>
        <taxon>Eukaryota</taxon>
        <taxon>Metazoa</taxon>
        <taxon>Ecdysozoa</taxon>
        <taxon>Arthropoda</taxon>
        <taxon>Chelicerata</taxon>
        <taxon>Arachnida</taxon>
        <taxon>Araneae</taxon>
        <taxon>Araneomorphae</taxon>
        <taxon>Entelegynae</taxon>
        <taxon>Araneoidea</taxon>
        <taxon>Nephilidae</taxon>
        <taxon>Nephila</taxon>
    </lineage>
</organism>
<gene>
    <name evidence="1" type="ORF">NPIL_585501</name>
</gene>